<dbReference type="RefSeq" id="WP_158341359.1">
    <property type="nucleotide sequence ID" value="NZ_CP029161.1"/>
</dbReference>
<dbReference type="InterPro" id="IPR013805">
    <property type="entry name" value="GrpE_CC"/>
</dbReference>
<dbReference type="Pfam" id="PF01025">
    <property type="entry name" value="GrpE"/>
    <property type="match status" value="1"/>
</dbReference>
<dbReference type="HAMAP" id="MF_01151">
    <property type="entry name" value="GrpE"/>
    <property type="match status" value="1"/>
</dbReference>
<evidence type="ECO:0000256" key="5">
    <source>
        <dbReference type="RuleBase" id="RU000639"/>
    </source>
</evidence>
<evidence type="ECO:0000256" key="2">
    <source>
        <dbReference type="ARBA" id="ARBA00023016"/>
    </source>
</evidence>
<dbReference type="GO" id="GO:0042803">
    <property type="term" value="F:protein homodimerization activity"/>
    <property type="evidence" value="ECO:0007669"/>
    <property type="project" value="InterPro"/>
</dbReference>
<evidence type="ECO:0000256" key="1">
    <source>
        <dbReference type="ARBA" id="ARBA00009054"/>
    </source>
</evidence>
<comment type="subunit">
    <text evidence="4">Homodimer.</text>
</comment>
<evidence type="ECO:0000313" key="8">
    <source>
        <dbReference type="Proteomes" id="UP000244884"/>
    </source>
</evidence>
<dbReference type="PANTHER" id="PTHR21237">
    <property type="entry name" value="GRPE PROTEIN"/>
    <property type="match status" value="1"/>
</dbReference>
<comment type="subcellular location">
    <subcellularLocation>
        <location evidence="4">Cytoplasm</location>
    </subcellularLocation>
</comment>
<comment type="similarity">
    <text evidence="1 4 6">Belongs to the GrpE family.</text>
</comment>
<dbReference type="GO" id="GO:0051087">
    <property type="term" value="F:protein-folding chaperone binding"/>
    <property type="evidence" value="ECO:0007669"/>
    <property type="project" value="InterPro"/>
</dbReference>
<evidence type="ECO:0000256" key="6">
    <source>
        <dbReference type="RuleBase" id="RU004478"/>
    </source>
</evidence>
<dbReference type="InterPro" id="IPR000740">
    <property type="entry name" value="GrpE"/>
</dbReference>
<keyword evidence="3 4" id="KW-0143">Chaperone</keyword>
<dbReference type="Gene3D" id="3.90.20.20">
    <property type="match status" value="1"/>
</dbReference>
<keyword evidence="2 4" id="KW-0346">Stress response</keyword>
<name>A0A2U8DGI8_9GAMM</name>
<comment type="function">
    <text evidence="4 5">Participates actively in the response to hyperosmotic and heat shock by preventing the aggregation of stress-denatured proteins, in association with DnaK and GrpE. It is the nucleotide exchange factor for DnaK and may function as a thermosensor. Unfolded proteins bind initially to DnaJ; upon interaction with the DnaJ-bound protein, DnaK hydrolyzes its bound ATP, resulting in the formation of a stable complex. GrpE releases ADP from DnaK; ATP binding to DnaK triggers the release of the substrate protein, thus completing the reaction cycle. Several rounds of ATP-dependent interactions between DnaJ, DnaK and GrpE are required for fully efficient folding.</text>
</comment>
<reference evidence="7 8" key="1">
    <citation type="submission" date="2018-04" db="EMBL/GenBank/DDBJ databases">
        <title>Genome sequence of Buchnera aphidicola from Melaphis sacchari.</title>
        <authorList>
            <person name="Geib S.M."/>
            <person name="Palmer N.A."/>
            <person name="Sattler S.E."/>
            <person name="Sarath G."/>
        </authorList>
    </citation>
    <scope>NUCLEOTIDE SEQUENCE [LARGE SCALE GENOMIC DNA]</scope>
    <source>
        <strain evidence="7 8">LSU</strain>
    </source>
</reference>
<evidence type="ECO:0000256" key="3">
    <source>
        <dbReference type="ARBA" id="ARBA00023186"/>
    </source>
</evidence>
<dbReference type="SUPFAM" id="SSF51064">
    <property type="entry name" value="Head domain of nucleotide exchange factor GrpE"/>
    <property type="match status" value="1"/>
</dbReference>
<gene>
    <name evidence="4 7" type="primary">grpE</name>
    <name evidence="7" type="ORF">DD681_02115</name>
</gene>
<dbReference type="GO" id="GO:0000774">
    <property type="term" value="F:adenyl-nucleotide exchange factor activity"/>
    <property type="evidence" value="ECO:0007669"/>
    <property type="project" value="InterPro"/>
</dbReference>
<dbReference type="SUPFAM" id="SSF58014">
    <property type="entry name" value="Coiled-coil domain of nucleotide exchange factor GrpE"/>
    <property type="match status" value="1"/>
</dbReference>
<accession>A0A2U8DGI8</accession>
<dbReference type="OrthoDB" id="9789811at2"/>
<dbReference type="GO" id="GO:0051082">
    <property type="term" value="F:unfolded protein binding"/>
    <property type="evidence" value="ECO:0007669"/>
    <property type="project" value="TreeGrafter"/>
</dbReference>
<dbReference type="GO" id="GO:0005829">
    <property type="term" value="C:cytosol"/>
    <property type="evidence" value="ECO:0007669"/>
    <property type="project" value="TreeGrafter"/>
</dbReference>
<dbReference type="Proteomes" id="UP000244884">
    <property type="component" value="Chromosome"/>
</dbReference>
<dbReference type="PROSITE" id="PS01071">
    <property type="entry name" value="GRPE"/>
    <property type="match status" value="1"/>
</dbReference>
<dbReference type="AlphaFoldDB" id="A0A2U8DGI8"/>
<dbReference type="CDD" id="cd00446">
    <property type="entry name" value="GrpE"/>
    <property type="match status" value="1"/>
</dbReference>
<dbReference type="InterPro" id="IPR009012">
    <property type="entry name" value="GrpE_head"/>
</dbReference>
<proteinExistence type="inferred from homology"/>
<sequence length="176" mass="20441">MDGQENKLKDIKQKKNTEKFKKKINEDLNKKLINNQKKINDINLRHAANIENIKKNTQIKIEKIKSSEIENFIKKNIFIIDALENTLITCKKLNISDKPLIQGINLTLKSLLKMLCKFGMKIEGHFKEPFNPEIHNVIEIQESNIIKPNHIISVNRKGFTFNKIVLRKASVIISKN</sequence>
<evidence type="ECO:0000256" key="4">
    <source>
        <dbReference type="HAMAP-Rule" id="MF_01151"/>
    </source>
</evidence>
<dbReference type="PRINTS" id="PR00773">
    <property type="entry name" value="GRPEPROTEIN"/>
</dbReference>
<protein>
    <recommendedName>
        <fullName evidence="4 5">Protein GrpE</fullName>
    </recommendedName>
    <alternativeName>
        <fullName evidence="4">HSP-70 cofactor</fullName>
    </alternativeName>
</protein>
<dbReference type="PANTHER" id="PTHR21237:SF23">
    <property type="entry name" value="GRPE PROTEIN HOMOLOG, MITOCHONDRIAL"/>
    <property type="match status" value="1"/>
</dbReference>
<dbReference type="EMBL" id="CP029161">
    <property type="protein sequence ID" value="AWH90585.1"/>
    <property type="molecule type" value="Genomic_DNA"/>
</dbReference>
<organism evidence="7 8">
    <name type="scientific">Buchnera aphidicola</name>
    <name type="common">Melanaphis sacchari</name>
    <dbReference type="NCBI Taxonomy" id="2173854"/>
    <lineage>
        <taxon>Bacteria</taxon>
        <taxon>Pseudomonadati</taxon>
        <taxon>Pseudomonadota</taxon>
        <taxon>Gammaproteobacteria</taxon>
        <taxon>Enterobacterales</taxon>
        <taxon>Erwiniaceae</taxon>
        <taxon>Buchnera</taxon>
    </lineage>
</organism>
<evidence type="ECO:0000313" key="7">
    <source>
        <dbReference type="EMBL" id="AWH90585.1"/>
    </source>
</evidence>
<dbReference type="GO" id="GO:0006457">
    <property type="term" value="P:protein folding"/>
    <property type="evidence" value="ECO:0007669"/>
    <property type="project" value="InterPro"/>
</dbReference>
<keyword evidence="4" id="KW-0963">Cytoplasm</keyword>
<dbReference type="Gene3D" id="2.30.22.10">
    <property type="entry name" value="Head domain of nucleotide exchange factor GrpE"/>
    <property type="match status" value="1"/>
</dbReference>